<feature type="signal peptide" evidence="2">
    <location>
        <begin position="1"/>
        <end position="21"/>
    </location>
</feature>
<feature type="chain" id="PRO_5032934491" description="Secreted protein" evidence="2">
    <location>
        <begin position="22"/>
        <end position="245"/>
    </location>
</feature>
<feature type="region of interest" description="Disordered" evidence="1">
    <location>
        <begin position="24"/>
        <end position="49"/>
    </location>
</feature>
<reference evidence="3 4" key="1">
    <citation type="submission" date="2020-08" db="EMBL/GenBank/DDBJ databases">
        <title>Genomic Encyclopedia of Type Strains, Phase IV (KMG-IV): sequencing the most valuable type-strain genomes for metagenomic binning, comparative biology and taxonomic classification.</title>
        <authorList>
            <person name="Goeker M."/>
        </authorList>
    </citation>
    <scope>NUCLEOTIDE SEQUENCE [LARGE SCALE GENOMIC DNA]</scope>
    <source>
        <strain evidence="3 4">YC6886</strain>
    </source>
</reference>
<proteinExistence type="predicted"/>
<evidence type="ECO:0000256" key="1">
    <source>
        <dbReference type="SAM" id="MobiDB-lite"/>
    </source>
</evidence>
<keyword evidence="2" id="KW-0732">Signal</keyword>
<keyword evidence="4" id="KW-1185">Reference proteome</keyword>
<comment type="caution">
    <text evidence="3">The sequence shown here is derived from an EMBL/GenBank/DDBJ whole genome shotgun (WGS) entry which is preliminary data.</text>
</comment>
<evidence type="ECO:0000313" key="4">
    <source>
        <dbReference type="Proteomes" id="UP000557717"/>
    </source>
</evidence>
<dbReference type="AlphaFoldDB" id="A0A840V679"/>
<name>A0A840V679_9BACT</name>
<protein>
    <recommendedName>
        <fullName evidence="5">Secreted protein</fullName>
    </recommendedName>
</protein>
<dbReference type="RefSeq" id="WP_184021392.1">
    <property type="nucleotide sequence ID" value="NZ_JACHFD010000027.1"/>
</dbReference>
<sequence>MKLTRYLLSFVAALLAATAQAESPDSDPFAVDAKYSEPPSNPNHLEPLPAYDPDGYDQAVFRSLIGDDPGELWMIGKPSFCPEYAVIIRHEVVYAKSDDPFDRRIESEKWIVERAEAKKQIWQWKELEEGRSVLDIKVTKDVVRSRAEITKEFASQMFSAWQSVLQRTRYPDEDYRGLDGATFQFYCHYNLFGEVWTPQTGLPRMLTDLGFQLAEVATATDEDRPGAIAKSVEIANKISTENQKQ</sequence>
<evidence type="ECO:0008006" key="5">
    <source>
        <dbReference type="Google" id="ProtNLM"/>
    </source>
</evidence>
<dbReference type="EMBL" id="JACHFD010000027">
    <property type="protein sequence ID" value="MBB5353472.1"/>
    <property type="molecule type" value="Genomic_DNA"/>
</dbReference>
<evidence type="ECO:0000256" key="2">
    <source>
        <dbReference type="SAM" id="SignalP"/>
    </source>
</evidence>
<accession>A0A840V679</accession>
<dbReference type="Proteomes" id="UP000557717">
    <property type="component" value="Unassembled WGS sequence"/>
</dbReference>
<evidence type="ECO:0000313" key="3">
    <source>
        <dbReference type="EMBL" id="MBB5353472.1"/>
    </source>
</evidence>
<gene>
    <name evidence="3" type="ORF">HNR46_003733</name>
</gene>
<organism evidence="3 4">
    <name type="scientific">Haloferula luteola</name>
    <dbReference type="NCBI Taxonomy" id="595692"/>
    <lineage>
        <taxon>Bacteria</taxon>
        <taxon>Pseudomonadati</taxon>
        <taxon>Verrucomicrobiota</taxon>
        <taxon>Verrucomicrobiia</taxon>
        <taxon>Verrucomicrobiales</taxon>
        <taxon>Verrucomicrobiaceae</taxon>
        <taxon>Haloferula</taxon>
    </lineage>
</organism>